<reference evidence="2" key="1">
    <citation type="submission" date="2020-10" db="EMBL/GenBank/DDBJ databases">
        <title>Taxonomic study of unclassified bacteria belonging to the class Ktedonobacteria.</title>
        <authorList>
            <person name="Yabe S."/>
            <person name="Wang C.M."/>
            <person name="Zheng Y."/>
            <person name="Sakai Y."/>
            <person name="Cavaletti L."/>
            <person name="Monciardini P."/>
            <person name="Donadio S."/>
        </authorList>
    </citation>
    <scope>NUCLEOTIDE SEQUENCE</scope>
    <source>
        <strain evidence="2">ID150040</strain>
    </source>
</reference>
<organism evidence="2 3">
    <name type="scientific">Reticulibacter mediterranei</name>
    <dbReference type="NCBI Taxonomy" id="2778369"/>
    <lineage>
        <taxon>Bacteria</taxon>
        <taxon>Bacillati</taxon>
        <taxon>Chloroflexota</taxon>
        <taxon>Ktedonobacteria</taxon>
        <taxon>Ktedonobacterales</taxon>
        <taxon>Reticulibacteraceae</taxon>
        <taxon>Reticulibacter</taxon>
    </lineage>
</organism>
<evidence type="ECO:0000256" key="1">
    <source>
        <dbReference type="SAM" id="Phobius"/>
    </source>
</evidence>
<evidence type="ECO:0000313" key="2">
    <source>
        <dbReference type="EMBL" id="GHO91342.1"/>
    </source>
</evidence>
<feature type="transmembrane region" description="Helical" evidence="1">
    <location>
        <begin position="91"/>
        <end position="113"/>
    </location>
</feature>
<dbReference type="Proteomes" id="UP000597444">
    <property type="component" value="Unassembled WGS sequence"/>
</dbReference>
<proteinExistence type="predicted"/>
<gene>
    <name evidence="2" type="ORF">KSF_013900</name>
</gene>
<protein>
    <submittedName>
        <fullName evidence="2">Uncharacterized protein</fullName>
    </submittedName>
</protein>
<dbReference type="AlphaFoldDB" id="A0A8J3MYY6"/>
<accession>A0A8J3MYY6</accession>
<keyword evidence="3" id="KW-1185">Reference proteome</keyword>
<feature type="transmembrane region" description="Helical" evidence="1">
    <location>
        <begin position="59"/>
        <end position="79"/>
    </location>
</feature>
<dbReference type="EMBL" id="BNJK01000001">
    <property type="protein sequence ID" value="GHO91342.1"/>
    <property type="molecule type" value="Genomic_DNA"/>
</dbReference>
<dbReference type="RefSeq" id="WP_220202241.1">
    <property type="nucleotide sequence ID" value="NZ_BNJK01000001.1"/>
</dbReference>
<keyword evidence="1" id="KW-0472">Membrane</keyword>
<keyword evidence="1" id="KW-1133">Transmembrane helix</keyword>
<sequence>MFSTSTTGQKAINYRHISIISLVAVETALVMMALVPAQLWTRLLPQSTASALDGPFPPVIAPVITILLYVTPSVIGFLCPGWQRALLYATLPAWIGLGAFLVAATFKVGIFYLVSADHVTANVSMLELFAVLGGIGWLGRYLFKLR</sequence>
<keyword evidence="1" id="KW-0812">Transmembrane</keyword>
<comment type="caution">
    <text evidence="2">The sequence shown here is derived from an EMBL/GenBank/DDBJ whole genome shotgun (WGS) entry which is preliminary data.</text>
</comment>
<feature type="transmembrane region" description="Helical" evidence="1">
    <location>
        <begin position="19"/>
        <end position="39"/>
    </location>
</feature>
<name>A0A8J3MYY6_9CHLR</name>
<feature type="transmembrane region" description="Helical" evidence="1">
    <location>
        <begin position="125"/>
        <end position="143"/>
    </location>
</feature>
<evidence type="ECO:0000313" key="3">
    <source>
        <dbReference type="Proteomes" id="UP000597444"/>
    </source>
</evidence>